<dbReference type="InterPro" id="IPR031825">
    <property type="entry name" value="RXLR"/>
</dbReference>
<feature type="chain" id="PRO_5045000689" description="RxLR effector protein" evidence="5">
    <location>
        <begin position="23"/>
        <end position="216"/>
    </location>
</feature>
<protein>
    <recommendedName>
        <fullName evidence="5">RxLR effector protein</fullName>
    </recommendedName>
</protein>
<name>A0A9W7D536_9STRA</name>
<comment type="domain">
    <text evidence="5">The RxLR-dEER motif acts to carry the protein into the host cell cytoplasm through binding to cell surface phosphatidylinositol-3-phosphate.</text>
</comment>
<keyword evidence="3 5" id="KW-0964">Secreted</keyword>
<evidence type="ECO:0000256" key="4">
    <source>
        <dbReference type="ARBA" id="ARBA00022729"/>
    </source>
</evidence>
<comment type="caution">
    <text evidence="6">The sequence shown here is derived from an EMBL/GenBank/DDBJ whole genome shotgun (WGS) entry which is preliminary data.</text>
</comment>
<comment type="function">
    <text evidence="5">Effector that suppresses plant defense responses during pathogen infection.</text>
</comment>
<comment type="subcellular location">
    <subcellularLocation>
        <location evidence="1 5">Secreted</location>
    </subcellularLocation>
</comment>
<accession>A0A9W7D536</accession>
<proteinExistence type="inferred from homology"/>
<comment type="similarity">
    <text evidence="2 5">Belongs to the RxLR effector family.</text>
</comment>
<gene>
    <name evidence="6" type="ORF">Pfra01_002484800</name>
</gene>
<dbReference type="EMBL" id="BSXT01004459">
    <property type="protein sequence ID" value="GMF57954.1"/>
    <property type="molecule type" value="Genomic_DNA"/>
</dbReference>
<dbReference type="AlphaFoldDB" id="A0A9W7D536"/>
<keyword evidence="4 5" id="KW-0732">Signal</keyword>
<reference evidence="6" key="1">
    <citation type="submission" date="2023-04" db="EMBL/GenBank/DDBJ databases">
        <title>Phytophthora fragariaefolia NBRC 109709.</title>
        <authorList>
            <person name="Ichikawa N."/>
            <person name="Sato H."/>
            <person name="Tonouchi N."/>
        </authorList>
    </citation>
    <scope>NUCLEOTIDE SEQUENCE</scope>
    <source>
        <strain evidence="6">NBRC 109709</strain>
    </source>
</reference>
<dbReference type="PROSITE" id="PS51257">
    <property type="entry name" value="PROKAR_LIPOPROTEIN"/>
    <property type="match status" value="1"/>
</dbReference>
<evidence type="ECO:0000313" key="6">
    <source>
        <dbReference type="EMBL" id="GMF57954.1"/>
    </source>
</evidence>
<evidence type="ECO:0000256" key="3">
    <source>
        <dbReference type="ARBA" id="ARBA00022525"/>
    </source>
</evidence>
<evidence type="ECO:0000256" key="2">
    <source>
        <dbReference type="ARBA" id="ARBA00010400"/>
    </source>
</evidence>
<organism evidence="6 7">
    <name type="scientific">Phytophthora fragariaefolia</name>
    <dbReference type="NCBI Taxonomy" id="1490495"/>
    <lineage>
        <taxon>Eukaryota</taxon>
        <taxon>Sar</taxon>
        <taxon>Stramenopiles</taxon>
        <taxon>Oomycota</taxon>
        <taxon>Peronosporomycetes</taxon>
        <taxon>Peronosporales</taxon>
        <taxon>Peronosporaceae</taxon>
        <taxon>Phytophthora</taxon>
    </lineage>
</organism>
<dbReference type="OrthoDB" id="146055at2759"/>
<evidence type="ECO:0000313" key="7">
    <source>
        <dbReference type="Proteomes" id="UP001165121"/>
    </source>
</evidence>
<dbReference type="Proteomes" id="UP001165121">
    <property type="component" value="Unassembled WGS sequence"/>
</dbReference>
<keyword evidence="7" id="KW-1185">Reference proteome</keyword>
<evidence type="ECO:0000256" key="1">
    <source>
        <dbReference type="ARBA" id="ARBA00004613"/>
    </source>
</evidence>
<feature type="signal peptide" evidence="5">
    <location>
        <begin position="1"/>
        <end position="22"/>
    </location>
</feature>
<dbReference type="Pfam" id="PF16810">
    <property type="entry name" value="RXLR"/>
    <property type="match status" value="1"/>
</dbReference>
<evidence type="ECO:0000256" key="5">
    <source>
        <dbReference type="RuleBase" id="RU367124"/>
    </source>
</evidence>
<sequence length="216" mass="23577">MRLQSIVLLAAVAIVACVVASAATDLKTNQARLLTADGNEVTAKRLLRFYSSAATSEEEERLAILDGIKKLFRSQTTTKLTDQDALNKLTKSFQNMGLSKFTTVDDLIASPKFLMWQAKLNPAYWKSDGGVSIAKVLTLQHGDDTVVKMVAAAKSSARVNVRIWGKSIEADQFNMWSKQNVGTDQLAKLAPSISKNTVTNFQKVVKKTQEAAKIGV</sequence>